<organism evidence="2 3">
    <name type="scientific">Pseudotamlana haliotis</name>
    <dbReference type="NCBI Taxonomy" id="2614804"/>
    <lineage>
        <taxon>Bacteria</taxon>
        <taxon>Pseudomonadati</taxon>
        <taxon>Bacteroidota</taxon>
        <taxon>Flavobacteriia</taxon>
        <taxon>Flavobacteriales</taxon>
        <taxon>Flavobacteriaceae</taxon>
        <taxon>Pseudotamlana</taxon>
    </lineage>
</organism>
<dbReference type="Proteomes" id="UP000441333">
    <property type="component" value="Unassembled WGS sequence"/>
</dbReference>
<name>A0A6N6MMB2_9FLAO</name>
<gene>
    <name evidence="2" type="ORF">F6U93_03785</name>
</gene>
<keyword evidence="3" id="KW-1185">Reference proteome</keyword>
<sequence length="152" mass="17147">MRKINVIIGIKQIMVKVLAFCIFASCLAVSSAHAQGIKKEVVKFEEGKFSTIIENSLKGEQTVDYTVNVKKGQSLNVSMATDNTANYFNIMEPEEEYVAIFNGSVEDNMFEDELQETGDYTIRVYLMRSAARRNEKANYKLEIIVSNPGQED</sequence>
<dbReference type="EMBL" id="WAAT01000025">
    <property type="protein sequence ID" value="KAB1069443.1"/>
    <property type="molecule type" value="Genomic_DNA"/>
</dbReference>
<evidence type="ECO:0000313" key="2">
    <source>
        <dbReference type="EMBL" id="KAB1069443.1"/>
    </source>
</evidence>
<reference evidence="2 3" key="1">
    <citation type="submission" date="2019-09" db="EMBL/GenBank/DDBJ databases">
        <authorList>
            <person name="Cao W.R."/>
        </authorList>
    </citation>
    <scope>NUCLEOTIDE SEQUENCE [LARGE SCALE GENOMIC DNA]</scope>
    <source>
        <strain evidence="2 3">B1N29</strain>
    </source>
</reference>
<proteinExistence type="predicted"/>
<dbReference type="RefSeq" id="WP_150936992.1">
    <property type="nucleotide sequence ID" value="NZ_WAAT01000025.1"/>
</dbReference>
<protein>
    <submittedName>
        <fullName evidence="2">DNA breaking-rejoining protein</fullName>
    </submittedName>
</protein>
<dbReference type="AlphaFoldDB" id="A0A6N6MMB2"/>
<feature type="signal peptide" evidence="1">
    <location>
        <begin position="1"/>
        <end position="34"/>
    </location>
</feature>
<keyword evidence="1" id="KW-0732">Signal</keyword>
<accession>A0A6N6MMB2</accession>
<comment type="caution">
    <text evidence="2">The sequence shown here is derived from an EMBL/GenBank/DDBJ whole genome shotgun (WGS) entry which is preliminary data.</text>
</comment>
<evidence type="ECO:0000313" key="3">
    <source>
        <dbReference type="Proteomes" id="UP000441333"/>
    </source>
</evidence>
<feature type="chain" id="PRO_5027113771" evidence="1">
    <location>
        <begin position="35"/>
        <end position="152"/>
    </location>
</feature>
<evidence type="ECO:0000256" key="1">
    <source>
        <dbReference type="SAM" id="SignalP"/>
    </source>
</evidence>
<dbReference type="Gene3D" id="2.60.120.380">
    <property type="match status" value="1"/>
</dbReference>